<dbReference type="InterPro" id="IPR050179">
    <property type="entry name" value="Trans_hexapeptide_repeat"/>
</dbReference>
<dbReference type="GO" id="GO:0016740">
    <property type="term" value="F:transferase activity"/>
    <property type="evidence" value="ECO:0007669"/>
    <property type="project" value="UniProtKB-KW"/>
</dbReference>
<dbReference type="NCBIfam" id="TIGR03570">
    <property type="entry name" value="NeuD_NnaD"/>
    <property type="match status" value="1"/>
</dbReference>
<protein>
    <submittedName>
        <fullName evidence="4">Acetyltransferase</fullName>
    </submittedName>
</protein>
<accession>A0A514LF58</accession>
<dbReference type="Gene3D" id="3.40.50.20">
    <property type="match status" value="1"/>
</dbReference>
<evidence type="ECO:0000256" key="2">
    <source>
        <dbReference type="PIRSR" id="PIRSR620019-2"/>
    </source>
</evidence>
<gene>
    <name evidence="4" type="ORF">EPH95_04055</name>
</gene>
<dbReference type="KEGG" id="sale:EPH95_04055"/>
<feature type="binding site" evidence="2">
    <location>
        <position position="100"/>
    </location>
    <ligand>
        <name>substrate</name>
    </ligand>
</feature>
<dbReference type="PANTHER" id="PTHR43300">
    <property type="entry name" value="ACETYLTRANSFERASE"/>
    <property type="match status" value="1"/>
</dbReference>
<feature type="binding site" evidence="2">
    <location>
        <position position="176"/>
    </location>
    <ligand>
        <name>acetyl-CoA</name>
        <dbReference type="ChEBI" id="CHEBI:57288"/>
    </ligand>
</feature>
<feature type="binding site" evidence="2">
    <location>
        <position position="197"/>
    </location>
    <ligand>
        <name>acetyl-CoA</name>
        <dbReference type="ChEBI" id="CHEBI:57288"/>
    </ligand>
</feature>
<keyword evidence="4" id="KW-0808">Transferase</keyword>
<dbReference type="InterPro" id="IPR041561">
    <property type="entry name" value="PglD_N"/>
</dbReference>
<dbReference type="AlphaFoldDB" id="A0A514LF58"/>
<evidence type="ECO:0000313" key="5">
    <source>
        <dbReference type="Proteomes" id="UP000319756"/>
    </source>
</evidence>
<dbReference type="PANTHER" id="PTHR43300:SF7">
    <property type="entry name" value="UDP-N-ACETYLBACILLOSAMINE N-ACETYLTRANSFERASE"/>
    <property type="match status" value="1"/>
</dbReference>
<evidence type="ECO:0000256" key="1">
    <source>
        <dbReference type="PIRSR" id="PIRSR620019-1"/>
    </source>
</evidence>
<dbReference type="CDD" id="cd03360">
    <property type="entry name" value="LbH_AT_putative"/>
    <property type="match status" value="1"/>
</dbReference>
<organism evidence="4 5">
    <name type="scientific">Salicibibacter halophilus</name>
    <dbReference type="NCBI Taxonomy" id="2502791"/>
    <lineage>
        <taxon>Bacteria</taxon>
        <taxon>Bacillati</taxon>
        <taxon>Bacillota</taxon>
        <taxon>Bacilli</taxon>
        <taxon>Bacillales</taxon>
        <taxon>Bacillaceae</taxon>
        <taxon>Salicibibacter</taxon>
    </lineage>
</organism>
<name>A0A514LF58_9BACI</name>
<dbReference type="EMBL" id="CP035485">
    <property type="protein sequence ID" value="QDI90453.1"/>
    <property type="molecule type" value="Genomic_DNA"/>
</dbReference>
<dbReference type="Proteomes" id="UP000319756">
    <property type="component" value="Chromosome"/>
</dbReference>
<dbReference type="SUPFAM" id="SSF51161">
    <property type="entry name" value="Trimeric LpxA-like enzymes"/>
    <property type="match status" value="1"/>
</dbReference>
<evidence type="ECO:0000259" key="3">
    <source>
        <dbReference type="Pfam" id="PF17836"/>
    </source>
</evidence>
<sequence>MGLINKGMSQLKNSRGQLLQVKAVRRIHMKRVVVLGNGGHGKVIQDIINHFSAEYQLTGVLDDHYTSTVNNGSNFFEGPIFDANHLADLYPDLLFIVGIGDNRARKNVVDQLDLPLYRYATVIHPSAVISPTSQIGNGVAIIAGAIVNPHSQINDHVILNTSSSVGHDCQIEDYVHISPRVAIAGGTKVREGTHLGIGSVSIPGVEVGRWSTVGAGGVVTDHIPDDTLAVGVPAKAVKYYKYN</sequence>
<feature type="domain" description="PglD N-terminal" evidence="3">
    <location>
        <begin position="31"/>
        <end position="112"/>
    </location>
</feature>
<reference evidence="5" key="1">
    <citation type="submission" date="2019-01" db="EMBL/GenBank/DDBJ databases">
        <title>Genomic analysis of Salicibibacter sp. NKC3-5.</title>
        <authorList>
            <person name="Oh Y.J."/>
        </authorList>
    </citation>
    <scope>NUCLEOTIDE SEQUENCE [LARGE SCALE GENOMIC DNA]</scope>
    <source>
        <strain evidence="5">NKC3-5</strain>
    </source>
</reference>
<dbReference type="Gene3D" id="2.160.10.10">
    <property type="entry name" value="Hexapeptide repeat proteins"/>
    <property type="match status" value="1"/>
</dbReference>
<dbReference type="InterPro" id="IPR011004">
    <property type="entry name" value="Trimer_LpxA-like_sf"/>
</dbReference>
<dbReference type="InterPro" id="IPR020019">
    <property type="entry name" value="AcTrfase_PglD-like"/>
</dbReference>
<dbReference type="Pfam" id="PF17836">
    <property type="entry name" value="PglD_N"/>
    <property type="match status" value="1"/>
</dbReference>
<feature type="active site" description="Proton acceptor" evidence="1">
    <location>
        <position position="167"/>
    </location>
</feature>
<keyword evidence="5" id="KW-1185">Reference proteome</keyword>
<feature type="site" description="Increases basicity of active site His" evidence="1">
    <location>
        <position position="168"/>
    </location>
</feature>
<proteinExistence type="predicted"/>
<evidence type="ECO:0000313" key="4">
    <source>
        <dbReference type="EMBL" id="QDI90453.1"/>
    </source>
</evidence>